<name>A0ABR1XEM2_9PEZI</name>
<sequence>MASPPLLWQHALDLRTMEFNEHFPEDTLLPGAREHPRYRRYGAYVIDFAQRFGPFPCRFTDAELLVQGLIIEHEFEMVQMQARQISAGVLYSEFRIAPGQQAQPVADPGAYAAFAAGGGLLELQGIPVMFALISLPHADAEDLAEFRRVAQVVHEASSRFSSTTPSSGWATADGPLLSSPMALQPPATCSLRCCGGCTFLECRVCFRLRPRSRLWTHLLLHLSLRLSLRLAAVRLGLLLGLSLMSRRRRTCLVTS</sequence>
<dbReference type="EMBL" id="JAQQWN010000002">
    <property type="protein sequence ID" value="KAK8094993.1"/>
    <property type="molecule type" value="Genomic_DNA"/>
</dbReference>
<accession>A0ABR1XEM2</accession>
<proteinExistence type="predicted"/>
<gene>
    <name evidence="1" type="ORF">PG997_001678</name>
</gene>
<organism evidence="1 2">
    <name type="scientific">Apiospora hydei</name>
    <dbReference type="NCBI Taxonomy" id="1337664"/>
    <lineage>
        <taxon>Eukaryota</taxon>
        <taxon>Fungi</taxon>
        <taxon>Dikarya</taxon>
        <taxon>Ascomycota</taxon>
        <taxon>Pezizomycotina</taxon>
        <taxon>Sordariomycetes</taxon>
        <taxon>Xylariomycetidae</taxon>
        <taxon>Amphisphaeriales</taxon>
        <taxon>Apiosporaceae</taxon>
        <taxon>Apiospora</taxon>
    </lineage>
</organism>
<comment type="caution">
    <text evidence="1">The sequence shown here is derived from an EMBL/GenBank/DDBJ whole genome shotgun (WGS) entry which is preliminary data.</text>
</comment>
<reference evidence="1 2" key="1">
    <citation type="submission" date="2023-01" db="EMBL/GenBank/DDBJ databases">
        <title>Analysis of 21 Apiospora genomes using comparative genomics revels a genus with tremendous synthesis potential of carbohydrate active enzymes and secondary metabolites.</title>
        <authorList>
            <person name="Sorensen T."/>
        </authorList>
    </citation>
    <scope>NUCLEOTIDE SEQUENCE [LARGE SCALE GENOMIC DNA]</scope>
    <source>
        <strain evidence="1 2">CBS 114990</strain>
    </source>
</reference>
<evidence type="ECO:0000313" key="2">
    <source>
        <dbReference type="Proteomes" id="UP001433268"/>
    </source>
</evidence>
<dbReference type="GeneID" id="92039053"/>
<evidence type="ECO:0000313" key="1">
    <source>
        <dbReference type="EMBL" id="KAK8094993.1"/>
    </source>
</evidence>
<keyword evidence="2" id="KW-1185">Reference proteome</keyword>
<dbReference type="Proteomes" id="UP001433268">
    <property type="component" value="Unassembled WGS sequence"/>
</dbReference>
<protein>
    <submittedName>
        <fullName evidence="1">Uncharacterized protein</fullName>
    </submittedName>
</protein>
<dbReference type="RefSeq" id="XP_066675766.1">
    <property type="nucleotide sequence ID" value="XM_066805993.1"/>
</dbReference>